<evidence type="ECO:0000313" key="1">
    <source>
        <dbReference type="EMBL" id="CAB4137737.1"/>
    </source>
</evidence>
<sequence length="219" mass="25503">MGTIRKKDQTQLKYIFVAGAPGSKWSSVVKNIYFSDDIDRTDYSEARTYYHDASGTRELMHLGAYFDPGMEFGGFFDRLQDYTKTECEAEFDRAFLGNDDRGIRIVKSHVFAHQIDFLKQHWPECPIILVHRGDDACLGWWVKCGHFSITYPSYHGYYKNIRQMAQIISAQNRDIEQHMTESSVYPIDNHELCNFLNIQLPPDEYQQNYSNSDIKVSVL</sequence>
<name>A0A6J5LXF1_9CAUD</name>
<dbReference type="EMBL" id="LR796341">
    <property type="protein sequence ID" value="CAB4137737.1"/>
    <property type="molecule type" value="Genomic_DNA"/>
</dbReference>
<organism evidence="1">
    <name type="scientific">uncultured Caudovirales phage</name>
    <dbReference type="NCBI Taxonomy" id="2100421"/>
    <lineage>
        <taxon>Viruses</taxon>
        <taxon>Duplodnaviria</taxon>
        <taxon>Heunggongvirae</taxon>
        <taxon>Uroviricota</taxon>
        <taxon>Caudoviricetes</taxon>
        <taxon>Peduoviridae</taxon>
        <taxon>Maltschvirus</taxon>
        <taxon>Maltschvirus maltsch</taxon>
    </lineage>
</organism>
<evidence type="ECO:0008006" key="2">
    <source>
        <dbReference type="Google" id="ProtNLM"/>
    </source>
</evidence>
<accession>A0A6J5LXF1</accession>
<protein>
    <recommendedName>
        <fullName evidence="2">Sulfotransferase family</fullName>
    </recommendedName>
</protein>
<reference evidence="1" key="1">
    <citation type="submission" date="2020-04" db="EMBL/GenBank/DDBJ databases">
        <authorList>
            <person name="Chiriac C."/>
            <person name="Salcher M."/>
            <person name="Ghai R."/>
            <person name="Kavagutti S V."/>
        </authorList>
    </citation>
    <scope>NUCLEOTIDE SEQUENCE</scope>
</reference>
<gene>
    <name evidence="1" type="ORF">UFOVP328_67</name>
</gene>
<proteinExistence type="predicted"/>